<proteinExistence type="predicted"/>
<evidence type="ECO:0000313" key="2">
    <source>
        <dbReference type="Proteomes" id="UP001189429"/>
    </source>
</evidence>
<protein>
    <submittedName>
        <fullName evidence="1">Uncharacterized protein</fullName>
    </submittedName>
</protein>
<evidence type="ECO:0000313" key="1">
    <source>
        <dbReference type="EMBL" id="CAK0896490.1"/>
    </source>
</evidence>
<reference evidence="1" key="1">
    <citation type="submission" date="2023-10" db="EMBL/GenBank/DDBJ databases">
        <authorList>
            <person name="Chen Y."/>
            <person name="Shah S."/>
            <person name="Dougan E. K."/>
            <person name="Thang M."/>
            <person name="Chan C."/>
        </authorList>
    </citation>
    <scope>NUCLEOTIDE SEQUENCE [LARGE SCALE GENOMIC DNA]</scope>
</reference>
<name>A0ABN9XEE9_9DINO</name>
<comment type="caution">
    <text evidence="1">The sequence shown here is derived from an EMBL/GenBank/DDBJ whole genome shotgun (WGS) entry which is preliminary data.</text>
</comment>
<sequence length="229" mass="25265">MIKVSESTKWHVKDQYLPWGMVETQFGGYDKAKAAMEQGRIVAIEIDGEEWYKVKTMEVTRGAEVRRERGLGTSGQVVDGDWLAKAQDWLSGLEFDIGKPLENQSPPAIKHGIEEPINSKDKDPMLVAMTKVKAAHTNLNNLKVKALEVSGLDAKDPHHADLIEKQVTNKIPEIQSLLNSYDYLLKNKVLQDHAGKTDVAAIRAKLMSDSKAMAPIASAVQVAMSMAGE</sequence>
<dbReference type="EMBL" id="CAUYUJ010020194">
    <property type="protein sequence ID" value="CAK0896490.1"/>
    <property type="molecule type" value="Genomic_DNA"/>
</dbReference>
<accession>A0ABN9XEE9</accession>
<dbReference type="Proteomes" id="UP001189429">
    <property type="component" value="Unassembled WGS sequence"/>
</dbReference>
<gene>
    <name evidence="1" type="ORF">PCOR1329_LOCUS74947</name>
</gene>
<organism evidence="1 2">
    <name type="scientific">Prorocentrum cordatum</name>
    <dbReference type="NCBI Taxonomy" id="2364126"/>
    <lineage>
        <taxon>Eukaryota</taxon>
        <taxon>Sar</taxon>
        <taxon>Alveolata</taxon>
        <taxon>Dinophyceae</taxon>
        <taxon>Prorocentrales</taxon>
        <taxon>Prorocentraceae</taxon>
        <taxon>Prorocentrum</taxon>
    </lineage>
</organism>
<keyword evidence="2" id="KW-1185">Reference proteome</keyword>